<evidence type="ECO:0000313" key="1">
    <source>
        <dbReference type="EMBL" id="KIN94982.1"/>
    </source>
</evidence>
<reference evidence="2" key="2">
    <citation type="submission" date="2015-01" db="EMBL/GenBank/DDBJ databases">
        <title>Evolutionary Origins and Diversification of the Mycorrhizal Mutualists.</title>
        <authorList>
            <consortium name="DOE Joint Genome Institute"/>
            <consortium name="Mycorrhizal Genomics Consortium"/>
            <person name="Kohler A."/>
            <person name="Kuo A."/>
            <person name="Nagy L.G."/>
            <person name="Floudas D."/>
            <person name="Copeland A."/>
            <person name="Barry K.W."/>
            <person name="Cichocki N."/>
            <person name="Veneault-Fourrey C."/>
            <person name="LaButti K."/>
            <person name="Lindquist E.A."/>
            <person name="Lipzen A."/>
            <person name="Lundell T."/>
            <person name="Morin E."/>
            <person name="Murat C."/>
            <person name="Riley R."/>
            <person name="Ohm R."/>
            <person name="Sun H."/>
            <person name="Tunlid A."/>
            <person name="Henrissat B."/>
            <person name="Grigoriev I.V."/>
            <person name="Hibbett D.S."/>
            <person name="Martin F."/>
        </authorList>
    </citation>
    <scope>NUCLEOTIDE SEQUENCE [LARGE SCALE GENOMIC DNA]</scope>
    <source>
        <strain evidence="2">Marx 270</strain>
    </source>
</reference>
<gene>
    <name evidence="1" type="ORF">M404DRAFT_335224</name>
</gene>
<dbReference type="STRING" id="870435.A0A0C3ID65"/>
<dbReference type="HOGENOM" id="CLU_1461885_0_0_1"/>
<accession>A0A0C3ID65</accession>
<proteinExistence type="predicted"/>
<sequence length="185" mass="20109">MKFAASFSLLGHLDLDLELEDDVLGGSSVSTTALPSTLVTTSSSEPSSSSNWNHEVKVLGRERGAVITLDSTRPLLFPLVESLPYSDSGAPISISKPVRTHARSDTWSVVFPPSQVKPGTPRDQSIVLPLLGTGRRFERSPDTTEQFIREAWERDKSEVTSAWKKAWKEAKGRKRGGAAGDGMDV</sequence>
<dbReference type="Proteomes" id="UP000054217">
    <property type="component" value="Unassembled WGS sequence"/>
</dbReference>
<dbReference type="EMBL" id="KN832081">
    <property type="protein sequence ID" value="KIN94982.1"/>
    <property type="molecule type" value="Genomic_DNA"/>
</dbReference>
<dbReference type="InParanoid" id="A0A0C3ID65"/>
<name>A0A0C3ID65_PISTI</name>
<evidence type="ECO:0000313" key="2">
    <source>
        <dbReference type="Proteomes" id="UP000054217"/>
    </source>
</evidence>
<dbReference type="AlphaFoldDB" id="A0A0C3ID65"/>
<dbReference type="OrthoDB" id="2681993at2759"/>
<protein>
    <submittedName>
        <fullName evidence="1">Uncharacterized protein</fullName>
    </submittedName>
</protein>
<reference evidence="1 2" key="1">
    <citation type="submission" date="2014-04" db="EMBL/GenBank/DDBJ databases">
        <authorList>
            <consortium name="DOE Joint Genome Institute"/>
            <person name="Kuo A."/>
            <person name="Kohler A."/>
            <person name="Costa M.D."/>
            <person name="Nagy L.G."/>
            <person name="Floudas D."/>
            <person name="Copeland A."/>
            <person name="Barry K.W."/>
            <person name="Cichocki N."/>
            <person name="Veneault-Fourrey C."/>
            <person name="LaButti K."/>
            <person name="Lindquist E.A."/>
            <person name="Lipzen A."/>
            <person name="Lundell T."/>
            <person name="Morin E."/>
            <person name="Murat C."/>
            <person name="Sun H."/>
            <person name="Tunlid A."/>
            <person name="Henrissat B."/>
            <person name="Grigoriev I.V."/>
            <person name="Hibbett D.S."/>
            <person name="Martin F."/>
            <person name="Nordberg H.P."/>
            <person name="Cantor M.N."/>
            <person name="Hua S.X."/>
        </authorList>
    </citation>
    <scope>NUCLEOTIDE SEQUENCE [LARGE SCALE GENOMIC DNA]</scope>
    <source>
        <strain evidence="1 2">Marx 270</strain>
    </source>
</reference>
<keyword evidence="2" id="KW-1185">Reference proteome</keyword>
<organism evidence="1 2">
    <name type="scientific">Pisolithus tinctorius Marx 270</name>
    <dbReference type="NCBI Taxonomy" id="870435"/>
    <lineage>
        <taxon>Eukaryota</taxon>
        <taxon>Fungi</taxon>
        <taxon>Dikarya</taxon>
        <taxon>Basidiomycota</taxon>
        <taxon>Agaricomycotina</taxon>
        <taxon>Agaricomycetes</taxon>
        <taxon>Agaricomycetidae</taxon>
        <taxon>Boletales</taxon>
        <taxon>Sclerodermatineae</taxon>
        <taxon>Pisolithaceae</taxon>
        <taxon>Pisolithus</taxon>
    </lineage>
</organism>